<evidence type="ECO:0000259" key="6">
    <source>
        <dbReference type="Pfam" id="PF01979"/>
    </source>
</evidence>
<dbReference type="InterPro" id="IPR032466">
    <property type="entry name" value="Metal_Hydrolase"/>
</dbReference>
<dbReference type="CDD" id="cd00854">
    <property type="entry name" value="NagA"/>
    <property type="match status" value="1"/>
</dbReference>
<keyword evidence="3 5" id="KW-0378">Hydrolase</keyword>
<organism evidence="7 8">
    <name type="scientific">Kroppenstedtia guangzhouensis</name>
    <dbReference type="NCBI Taxonomy" id="1274356"/>
    <lineage>
        <taxon>Bacteria</taxon>
        <taxon>Bacillati</taxon>
        <taxon>Bacillota</taxon>
        <taxon>Bacilli</taxon>
        <taxon>Bacillales</taxon>
        <taxon>Thermoactinomycetaceae</taxon>
        <taxon>Kroppenstedtia</taxon>
    </lineage>
</organism>
<keyword evidence="2" id="KW-0479">Metal-binding</keyword>
<evidence type="ECO:0000256" key="4">
    <source>
        <dbReference type="ARBA" id="ARBA00023277"/>
    </source>
</evidence>
<dbReference type="PIRSF" id="PIRSF038994">
    <property type="entry name" value="NagA"/>
    <property type="match status" value="1"/>
</dbReference>
<keyword evidence="4 5" id="KW-0119">Carbohydrate metabolism</keyword>
<dbReference type="PANTHER" id="PTHR11113">
    <property type="entry name" value="N-ACETYLGLUCOSAMINE-6-PHOSPHATE DEACETYLASE"/>
    <property type="match status" value="1"/>
</dbReference>
<dbReference type="InterPro" id="IPR003764">
    <property type="entry name" value="GlcNAc_6-P_deAcase"/>
</dbReference>
<dbReference type="EMBL" id="BMEX01000017">
    <property type="protein sequence ID" value="GGA55142.1"/>
    <property type="molecule type" value="Genomic_DNA"/>
</dbReference>
<protein>
    <submittedName>
        <fullName evidence="7">N-acetylglucosamine-6-phosphate deacetylase</fullName>
    </submittedName>
</protein>
<dbReference type="Gene3D" id="3.20.20.140">
    <property type="entry name" value="Metal-dependent hydrolases"/>
    <property type="match status" value="1"/>
</dbReference>
<reference evidence="8" key="1">
    <citation type="journal article" date="2019" name="Int. J. Syst. Evol. Microbiol.">
        <title>The Global Catalogue of Microorganisms (GCM) 10K type strain sequencing project: providing services to taxonomists for standard genome sequencing and annotation.</title>
        <authorList>
            <consortium name="The Broad Institute Genomics Platform"/>
            <consortium name="The Broad Institute Genome Sequencing Center for Infectious Disease"/>
            <person name="Wu L."/>
            <person name="Ma J."/>
        </authorList>
    </citation>
    <scope>NUCLEOTIDE SEQUENCE [LARGE SCALE GENOMIC DNA]</scope>
    <source>
        <strain evidence="8">CGMCC 1.12404</strain>
    </source>
</reference>
<comment type="similarity">
    <text evidence="1 5">Belongs to the metallo-dependent hydrolases superfamily. NagA family.</text>
</comment>
<evidence type="ECO:0000256" key="3">
    <source>
        <dbReference type="ARBA" id="ARBA00022801"/>
    </source>
</evidence>
<dbReference type="InterPro" id="IPR011059">
    <property type="entry name" value="Metal-dep_hydrolase_composite"/>
</dbReference>
<comment type="caution">
    <text evidence="7">The sequence shown here is derived from an EMBL/GenBank/DDBJ whole genome shotgun (WGS) entry which is preliminary data.</text>
</comment>
<evidence type="ECO:0000313" key="7">
    <source>
        <dbReference type="EMBL" id="GGA55142.1"/>
    </source>
</evidence>
<sequence length="389" mass="42062">MEVLNRTGRKVFRGKVILPEGMLEEGMVVTEGEQIRYVGSPLFFEGVEEEVRVDGWIWPGLIDLHVHGAGGSDVMDGTPEALHRISNTLVAHGVTGFLATTVTMDKPRLEQAILNAVEHASEVKGAEILGVHMEGPWICPAKRGAQNPEYITDPLPTDARWVLDVAGDSLRLITLAPERPGALDLIRRLSQQGVVISIGHSSATHEEMEAAVEAGASHVTHIFNGMTGLHHREPGVAGTAMVDERLTVELIGDGFHVHPTVIKLLARVKQTDGLILISDGMRAVGQPEGIYDLGGLKVRAEGGKATLEDGSLAGSLLTLDRAVHNMARYGGVPLWKAVRMASLAPARRLGLDLDRGSLETGKRADLLITDEYGRVIRVWIRGREVPIHS</sequence>
<dbReference type="Pfam" id="PF01979">
    <property type="entry name" value="Amidohydro_1"/>
    <property type="match status" value="1"/>
</dbReference>
<name>A0ABQ1H276_9BACL</name>
<evidence type="ECO:0000256" key="1">
    <source>
        <dbReference type="ARBA" id="ARBA00010716"/>
    </source>
</evidence>
<gene>
    <name evidence="7" type="primary">nagA-1</name>
    <name evidence="7" type="ORF">GCM10007416_30450</name>
</gene>
<accession>A0ABQ1H276</accession>
<feature type="domain" description="Amidohydrolase-related" evidence="6">
    <location>
        <begin position="57"/>
        <end position="385"/>
    </location>
</feature>
<proteinExistence type="inferred from homology"/>
<evidence type="ECO:0000256" key="5">
    <source>
        <dbReference type="PIRNR" id="PIRNR038994"/>
    </source>
</evidence>
<dbReference type="Gene3D" id="2.30.40.10">
    <property type="entry name" value="Urease, subunit C, domain 1"/>
    <property type="match status" value="1"/>
</dbReference>
<dbReference type="Proteomes" id="UP000617979">
    <property type="component" value="Unassembled WGS sequence"/>
</dbReference>
<dbReference type="SUPFAM" id="SSF51556">
    <property type="entry name" value="Metallo-dependent hydrolases"/>
    <property type="match status" value="1"/>
</dbReference>
<dbReference type="PANTHER" id="PTHR11113:SF14">
    <property type="entry name" value="N-ACETYLGLUCOSAMINE-6-PHOSPHATE DEACETYLASE"/>
    <property type="match status" value="1"/>
</dbReference>
<evidence type="ECO:0000256" key="2">
    <source>
        <dbReference type="ARBA" id="ARBA00022723"/>
    </source>
</evidence>
<dbReference type="InterPro" id="IPR006680">
    <property type="entry name" value="Amidohydro-rel"/>
</dbReference>
<dbReference type="SUPFAM" id="SSF51338">
    <property type="entry name" value="Composite domain of metallo-dependent hydrolases"/>
    <property type="match status" value="1"/>
</dbReference>
<evidence type="ECO:0000313" key="8">
    <source>
        <dbReference type="Proteomes" id="UP000617979"/>
    </source>
</evidence>
<keyword evidence="8" id="KW-1185">Reference proteome</keyword>
<dbReference type="NCBIfam" id="TIGR00221">
    <property type="entry name" value="nagA"/>
    <property type="match status" value="1"/>
</dbReference>